<dbReference type="AlphaFoldDB" id="A0A0M0LPQ2"/>
<comment type="caution">
    <text evidence="1">The sequence shown here is derived from an EMBL/GenBank/DDBJ whole genome shotgun (WGS) entry which is preliminary data.</text>
</comment>
<protein>
    <submittedName>
        <fullName evidence="1">Uncharacterized protein</fullName>
    </submittedName>
</protein>
<dbReference type="EMBL" id="JWZX01000425">
    <property type="protein sequence ID" value="KOO53004.1"/>
    <property type="molecule type" value="Genomic_DNA"/>
</dbReference>
<name>A0A0M0LPQ2_9EUKA</name>
<evidence type="ECO:0000313" key="1">
    <source>
        <dbReference type="EMBL" id="KOO53004.1"/>
    </source>
</evidence>
<gene>
    <name evidence="1" type="ORF">Ctob_016229</name>
</gene>
<sequence>MVASALGIRKLGDDGQAEPLSLKGRPRGSAVVVPVAAEVDTFTDVCALGTRIKAGSLMVADLQQKHADGV</sequence>
<accession>A0A0M0LPQ2</accession>
<reference evidence="2" key="1">
    <citation type="journal article" date="2015" name="PLoS Genet.">
        <title>Genome Sequence and Transcriptome Analyses of Chrysochromulina tobin: Metabolic Tools for Enhanced Algal Fitness in the Prominent Order Prymnesiales (Haptophyceae).</title>
        <authorList>
            <person name="Hovde B.T."/>
            <person name="Deodato C.R."/>
            <person name="Hunsperger H.M."/>
            <person name="Ryken S.A."/>
            <person name="Yost W."/>
            <person name="Jha R.K."/>
            <person name="Patterson J."/>
            <person name="Monnat R.J. Jr."/>
            <person name="Barlow S.B."/>
            <person name="Starkenburg S.R."/>
            <person name="Cattolico R.A."/>
        </authorList>
    </citation>
    <scope>NUCLEOTIDE SEQUENCE</scope>
    <source>
        <strain evidence="2">CCMP291</strain>
    </source>
</reference>
<proteinExistence type="predicted"/>
<evidence type="ECO:0000313" key="2">
    <source>
        <dbReference type="Proteomes" id="UP000037460"/>
    </source>
</evidence>
<keyword evidence="2" id="KW-1185">Reference proteome</keyword>
<dbReference type="Proteomes" id="UP000037460">
    <property type="component" value="Unassembled WGS sequence"/>
</dbReference>
<organism evidence="1 2">
    <name type="scientific">Chrysochromulina tobinii</name>
    <dbReference type="NCBI Taxonomy" id="1460289"/>
    <lineage>
        <taxon>Eukaryota</taxon>
        <taxon>Haptista</taxon>
        <taxon>Haptophyta</taxon>
        <taxon>Prymnesiophyceae</taxon>
        <taxon>Prymnesiales</taxon>
        <taxon>Chrysochromulinaceae</taxon>
        <taxon>Chrysochromulina</taxon>
    </lineage>
</organism>